<feature type="region of interest" description="Disordered" evidence="1">
    <location>
        <begin position="42"/>
        <end position="64"/>
    </location>
</feature>
<dbReference type="AlphaFoldDB" id="A0A3P3ZR67"/>
<reference evidence="2" key="1">
    <citation type="submission" date="2018-10" db="EMBL/GenBank/DDBJ databases">
        <authorList>
            <person name="Plewniak F."/>
        </authorList>
    </citation>
    <scope>NUCLEOTIDE SEQUENCE</scope>
</reference>
<organism evidence="2">
    <name type="scientific">mine drainage metagenome</name>
    <dbReference type="NCBI Taxonomy" id="410659"/>
    <lineage>
        <taxon>unclassified sequences</taxon>
        <taxon>metagenomes</taxon>
        <taxon>ecological metagenomes</taxon>
    </lineage>
</organism>
<evidence type="ECO:0000313" key="2">
    <source>
        <dbReference type="EMBL" id="VAY89397.1"/>
    </source>
</evidence>
<accession>A0A3P3ZR67</accession>
<sequence length="64" mass="7576">MEGEKPGELHHDFVQKHDSEHFNYLNVFAPQVLGYPWFCESRSDRTGARRPRDERILEPLPNPE</sequence>
<dbReference type="EMBL" id="UOYP01000607">
    <property type="protein sequence ID" value="VAY89397.1"/>
    <property type="molecule type" value="Genomic_DNA"/>
</dbReference>
<evidence type="ECO:0000256" key="1">
    <source>
        <dbReference type="SAM" id="MobiDB-lite"/>
    </source>
</evidence>
<name>A0A3P3ZR67_9ZZZZ</name>
<gene>
    <name evidence="2" type="ORF">CARN8_6450001</name>
</gene>
<proteinExistence type="predicted"/>
<protein>
    <submittedName>
        <fullName evidence="2">Uncharacterized protein</fullName>
    </submittedName>
</protein>
<feature type="compositionally biased region" description="Basic and acidic residues" evidence="1">
    <location>
        <begin position="42"/>
        <end position="57"/>
    </location>
</feature>